<protein>
    <submittedName>
        <fullName evidence="1">HTH_Tnp_Tc3_2 domain-containing protein</fullName>
    </submittedName>
</protein>
<dbReference type="EMBL" id="BMAU01021177">
    <property type="protein sequence ID" value="GFX94208.1"/>
    <property type="molecule type" value="Genomic_DNA"/>
</dbReference>
<sequence>MIVQFRNEKVSNHGSIPITIDCNVVALIVFEEGFDQPIKHTKQRLRLRTNRRSVTHGLLNFRNRQTARIVQVNSAKSISRINGWWTKTSDRANCKGQLALTVLGERRLIRTERSQRRAKH</sequence>
<comment type="caution">
    <text evidence="1">The sequence shown here is derived from an EMBL/GenBank/DDBJ whole genome shotgun (WGS) entry which is preliminary data.</text>
</comment>
<reference evidence="1" key="1">
    <citation type="submission" date="2020-08" db="EMBL/GenBank/DDBJ databases">
        <title>Multicomponent nature underlies the extraordinary mechanical properties of spider dragline silk.</title>
        <authorList>
            <person name="Kono N."/>
            <person name="Nakamura H."/>
            <person name="Mori M."/>
            <person name="Yoshida Y."/>
            <person name="Ohtoshi R."/>
            <person name="Malay A.D."/>
            <person name="Moran D.A.P."/>
            <person name="Tomita M."/>
            <person name="Numata K."/>
            <person name="Arakawa K."/>
        </authorList>
    </citation>
    <scope>NUCLEOTIDE SEQUENCE</scope>
</reference>
<proteinExistence type="predicted"/>
<accession>A0A8X6RFT5</accession>
<gene>
    <name evidence="1" type="primary">AVEN_225137_1</name>
    <name evidence="1" type="ORF">TNCV_4292531</name>
</gene>
<organism evidence="1 2">
    <name type="scientific">Trichonephila clavipes</name>
    <name type="common">Golden silk orbweaver</name>
    <name type="synonym">Nephila clavipes</name>
    <dbReference type="NCBI Taxonomy" id="2585209"/>
    <lineage>
        <taxon>Eukaryota</taxon>
        <taxon>Metazoa</taxon>
        <taxon>Ecdysozoa</taxon>
        <taxon>Arthropoda</taxon>
        <taxon>Chelicerata</taxon>
        <taxon>Arachnida</taxon>
        <taxon>Araneae</taxon>
        <taxon>Araneomorphae</taxon>
        <taxon>Entelegynae</taxon>
        <taxon>Araneoidea</taxon>
        <taxon>Nephilidae</taxon>
        <taxon>Trichonephila</taxon>
    </lineage>
</organism>
<evidence type="ECO:0000313" key="2">
    <source>
        <dbReference type="Proteomes" id="UP000887159"/>
    </source>
</evidence>
<evidence type="ECO:0000313" key="1">
    <source>
        <dbReference type="EMBL" id="GFX94208.1"/>
    </source>
</evidence>
<name>A0A8X6RFT5_TRICX</name>
<keyword evidence="2" id="KW-1185">Reference proteome</keyword>
<dbReference type="AlphaFoldDB" id="A0A8X6RFT5"/>
<dbReference type="Proteomes" id="UP000887159">
    <property type="component" value="Unassembled WGS sequence"/>
</dbReference>